<comment type="pathway">
    <text evidence="1 7">Cell wall biogenesis; peptidoglycan biosynthesis.</text>
</comment>
<accession>A0A1N6JHV5</accession>
<dbReference type="InterPro" id="IPR045380">
    <property type="entry name" value="LD_TPept_scaffold_dom"/>
</dbReference>
<evidence type="ECO:0000259" key="8">
    <source>
        <dbReference type="PROSITE" id="PS52029"/>
    </source>
</evidence>
<dbReference type="InterPro" id="IPR038063">
    <property type="entry name" value="Transpep_catalytic_dom"/>
</dbReference>
<dbReference type="CDD" id="cd16913">
    <property type="entry name" value="YkuD_like"/>
    <property type="match status" value="1"/>
</dbReference>
<reference evidence="9 10" key="1">
    <citation type="submission" date="2016-12" db="EMBL/GenBank/DDBJ databases">
        <authorList>
            <person name="Song W.-J."/>
            <person name="Kurnit D.M."/>
        </authorList>
    </citation>
    <scope>NUCLEOTIDE SEQUENCE [LARGE SCALE GENOMIC DNA]</scope>
    <source>
        <strain evidence="9 10">ATCC 49181</strain>
    </source>
</reference>
<dbReference type="SUPFAM" id="SSF141523">
    <property type="entry name" value="L,D-transpeptidase catalytic domain-like"/>
    <property type="match status" value="1"/>
</dbReference>
<keyword evidence="4 7" id="KW-0133">Cell shape</keyword>
<organism evidence="9 10">
    <name type="scientific">Nitrosomonas cryotolerans ATCC 49181</name>
    <dbReference type="NCBI Taxonomy" id="1131553"/>
    <lineage>
        <taxon>Bacteria</taxon>
        <taxon>Pseudomonadati</taxon>
        <taxon>Pseudomonadota</taxon>
        <taxon>Betaproteobacteria</taxon>
        <taxon>Nitrosomonadales</taxon>
        <taxon>Nitrosomonadaceae</taxon>
        <taxon>Nitrosomonas</taxon>
    </lineage>
</organism>
<dbReference type="STRING" id="44575.SAMN05216419_10297"/>
<evidence type="ECO:0000256" key="5">
    <source>
        <dbReference type="ARBA" id="ARBA00022984"/>
    </source>
</evidence>
<evidence type="ECO:0000256" key="2">
    <source>
        <dbReference type="ARBA" id="ARBA00005992"/>
    </source>
</evidence>
<keyword evidence="3" id="KW-0808">Transferase</keyword>
<evidence type="ECO:0000256" key="3">
    <source>
        <dbReference type="ARBA" id="ARBA00022679"/>
    </source>
</evidence>
<evidence type="ECO:0000256" key="7">
    <source>
        <dbReference type="PROSITE-ProRule" id="PRU01373"/>
    </source>
</evidence>
<keyword evidence="5 7" id="KW-0573">Peptidoglycan synthesis</keyword>
<dbReference type="InterPro" id="IPR036365">
    <property type="entry name" value="PGBD-like_sf"/>
</dbReference>
<dbReference type="Gene3D" id="2.40.440.10">
    <property type="entry name" value="L,D-transpeptidase catalytic domain-like"/>
    <property type="match status" value="1"/>
</dbReference>
<dbReference type="GO" id="GO:0008360">
    <property type="term" value="P:regulation of cell shape"/>
    <property type="evidence" value="ECO:0007669"/>
    <property type="project" value="UniProtKB-UniRule"/>
</dbReference>
<dbReference type="SUPFAM" id="SSF47090">
    <property type="entry name" value="PGBD-like"/>
    <property type="match status" value="1"/>
</dbReference>
<dbReference type="UniPathway" id="UPA00219"/>
<feature type="domain" description="L,D-TPase catalytic" evidence="8">
    <location>
        <begin position="311"/>
        <end position="500"/>
    </location>
</feature>
<dbReference type="Pfam" id="PF03734">
    <property type="entry name" value="YkuD"/>
    <property type="match status" value="1"/>
</dbReference>
<protein>
    <submittedName>
        <fullName evidence="9">Murein L,D-transpeptidase YcbB/YkuD</fullName>
    </submittedName>
</protein>
<dbReference type="GO" id="GO:0071555">
    <property type="term" value="P:cell wall organization"/>
    <property type="evidence" value="ECO:0007669"/>
    <property type="project" value="UniProtKB-UniRule"/>
</dbReference>
<dbReference type="PANTHER" id="PTHR41533">
    <property type="entry name" value="L,D-TRANSPEPTIDASE HI_1667-RELATED"/>
    <property type="match status" value="1"/>
</dbReference>
<evidence type="ECO:0000256" key="6">
    <source>
        <dbReference type="ARBA" id="ARBA00023316"/>
    </source>
</evidence>
<evidence type="ECO:0000256" key="1">
    <source>
        <dbReference type="ARBA" id="ARBA00004752"/>
    </source>
</evidence>
<dbReference type="InterPro" id="IPR052905">
    <property type="entry name" value="LD-transpeptidase_YkuD-like"/>
</dbReference>
<keyword evidence="6 7" id="KW-0961">Cell wall biogenesis/degradation</keyword>
<sequence length="541" mass="61240">MMIDSIRLLCRVGKTVFLLSLMLVVSVWTAEAKTLHSQLTQFSVIASVDMSLPDVHRFYSAREYQPVWVESNQPLSRLDDALAFIETADAEGLNSADYRLQRLRQLRSQIDHTANALFELELGTTQALLMLARDLKSGYLPASIADPDWHIPQQLFDPVPFLLEALAADSLSSALVSLSPASPSYQLLKKALARYRKWVTNQTAWTQLPDVSLIRPNGIHAVIPLIRNRIAEAYKLYDIAAYNIKQDQSKHYDDALVNAIKVFQAQHGLNADGVIGKKTVRALNMTPEGKIRQLRLNLERLRWLPAHLGERYLLVNIAGFRLTAVERGEPALDMRIIVGHDYRSTPSFSSRVTHLIINPFWNIPASIARQDLLPKQQRDPGFFEKQGIKVYQNYDYNSEPLDPDSIDWQAIRKGFPYILRQDPGVKNALGTIKFMLPNPFSIYLHDTPSKSLFQRDVRTFSSGCIRLEKPMALAGIALNKTGVVPDLVAKMREGKTTTVNLSKPLPIYIVYMTAWVDEKSSVHYSPDIYGRDARALNFARW</sequence>
<feature type="active site" description="Nucleophile" evidence="7">
    <location>
        <position position="464"/>
    </location>
</feature>
<dbReference type="eggNOG" id="COG2989">
    <property type="taxonomic scope" value="Bacteria"/>
</dbReference>
<dbReference type="Pfam" id="PF01471">
    <property type="entry name" value="PG_binding_1"/>
    <property type="match status" value="1"/>
</dbReference>
<dbReference type="Pfam" id="PF20142">
    <property type="entry name" value="Scaffold"/>
    <property type="match status" value="1"/>
</dbReference>
<dbReference type="AlphaFoldDB" id="A0A1N6JHV5"/>
<dbReference type="InterPro" id="IPR005490">
    <property type="entry name" value="LD_TPept_cat_dom"/>
</dbReference>
<evidence type="ECO:0000256" key="4">
    <source>
        <dbReference type="ARBA" id="ARBA00022960"/>
    </source>
</evidence>
<dbReference type="GO" id="GO:0004180">
    <property type="term" value="F:carboxypeptidase activity"/>
    <property type="evidence" value="ECO:0007669"/>
    <property type="project" value="UniProtKB-ARBA"/>
</dbReference>
<dbReference type="Proteomes" id="UP000185062">
    <property type="component" value="Unassembled WGS sequence"/>
</dbReference>
<name>A0A1N6JHV5_9PROT</name>
<evidence type="ECO:0000313" key="10">
    <source>
        <dbReference type="Proteomes" id="UP000185062"/>
    </source>
</evidence>
<dbReference type="EMBL" id="FSRO01000001">
    <property type="protein sequence ID" value="SIO43968.1"/>
    <property type="molecule type" value="Genomic_DNA"/>
</dbReference>
<dbReference type="InterPro" id="IPR036366">
    <property type="entry name" value="PGBDSf"/>
</dbReference>
<dbReference type="GO" id="GO:0009252">
    <property type="term" value="P:peptidoglycan biosynthetic process"/>
    <property type="evidence" value="ECO:0007669"/>
    <property type="project" value="UniProtKB-UniPathway"/>
</dbReference>
<feature type="active site" description="Proton donor/acceptor" evidence="7">
    <location>
        <position position="445"/>
    </location>
</feature>
<dbReference type="GO" id="GO:0016740">
    <property type="term" value="F:transferase activity"/>
    <property type="evidence" value="ECO:0007669"/>
    <property type="project" value="UniProtKB-KW"/>
</dbReference>
<gene>
    <name evidence="9" type="ORF">SAMN02743940_2633</name>
</gene>
<evidence type="ECO:0000313" key="9">
    <source>
        <dbReference type="EMBL" id="SIO43968.1"/>
    </source>
</evidence>
<comment type="similarity">
    <text evidence="2">Belongs to the YkuD family.</text>
</comment>
<dbReference type="InterPro" id="IPR002477">
    <property type="entry name" value="Peptidoglycan-bd-like"/>
</dbReference>
<dbReference type="PANTHER" id="PTHR41533:SF2">
    <property type="entry name" value="BLR7131 PROTEIN"/>
    <property type="match status" value="1"/>
</dbReference>
<dbReference type="Gene3D" id="1.10.101.10">
    <property type="entry name" value="PGBD-like superfamily/PGBD"/>
    <property type="match status" value="1"/>
</dbReference>
<proteinExistence type="inferred from homology"/>
<keyword evidence="10" id="KW-1185">Reference proteome</keyword>
<dbReference type="PROSITE" id="PS52029">
    <property type="entry name" value="LD_TPASE"/>
    <property type="match status" value="1"/>
</dbReference>